<feature type="region of interest" description="Disordered" evidence="1">
    <location>
        <begin position="1"/>
        <end position="27"/>
    </location>
</feature>
<evidence type="ECO:0000313" key="3">
    <source>
        <dbReference type="Proteomes" id="UP000660265"/>
    </source>
</evidence>
<sequence length="201" mass="21610">MDRRRTHAQGQGGQGGGGENASNAHGEDLRFLGAVRASATRSGNRAVAFMKGRHAVKRRADPWRQVPSNGSARTAKPLVAKVGRGRTAGRVPYAAGVTGLRAGRAPRDTGGVRSEETVFVGGPLDGRVLPVLTGPTGQPPKWYEVPVPDAAGGPPTVFAYRRAPAGYTKRLGLQRGWKYEYVPEGRERRTLKWPWSKPDHG</sequence>
<feature type="region of interest" description="Disordered" evidence="1">
    <location>
        <begin position="53"/>
        <end position="83"/>
    </location>
</feature>
<reference evidence="3" key="1">
    <citation type="journal article" date="2019" name="Int. J. Syst. Evol. Microbiol.">
        <title>The Global Catalogue of Microorganisms (GCM) 10K type strain sequencing project: providing services to taxonomists for standard genome sequencing and annotation.</title>
        <authorList>
            <consortium name="The Broad Institute Genomics Platform"/>
            <consortium name="The Broad Institute Genome Sequencing Center for Infectious Disease"/>
            <person name="Wu L."/>
            <person name="Ma J."/>
        </authorList>
    </citation>
    <scope>NUCLEOTIDE SEQUENCE [LARGE SCALE GENOMIC DNA]</scope>
    <source>
        <strain evidence="3">CGMCC 4.7275</strain>
    </source>
</reference>
<protein>
    <submittedName>
        <fullName evidence="2">Uncharacterized protein</fullName>
    </submittedName>
</protein>
<accession>A0ABQ2DWE9</accession>
<feature type="compositionally biased region" description="Gly residues" evidence="1">
    <location>
        <begin position="10"/>
        <end position="19"/>
    </location>
</feature>
<dbReference type="Proteomes" id="UP000660265">
    <property type="component" value="Unassembled WGS sequence"/>
</dbReference>
<keyword evidence="3" id="KW-1185">Reference proteome</keyword>
<comment type="caution">
    <text evidence="2">The sequence shown here is derived from an EMBL/GenBank/DDBJ whole genome shotgun (WGS) entry which is preliminary data.</text>
</comment>
<name>A0ABQ2DWE9_9ACTN</name>
<organism evidence="2 3">
    <name type="scientific">Streptomyces camponoticapitis</name>
    <dbReference type="NCBI Taxonomy" id="1616125"/>
    <lineage>
        <taxon>Bacteria</taxon>
        <taxon>Bacillati</taxon>
        <taxon>Actinomycetota</taxon>
        <taxon>Actinomycetes</taxon>
        <taxon>Kitasatosporales</taxon>
        <taxon>Streptomycetaceae</taxon>
        <taxon>Streptomyces</taxon>
    </lineage>
</organism>
<dbReference type="EMBL" id="BMMV01000001">
    <property type="protein sequence ID" value="GGJ75847.1"/>
    <property type="molecule type" value="Genomic_DNA"/>
</dbReference>
<gene>
    <name evidence="2" type="ORF">GCM10011583_04120</name>
</gene>
<evidence type="ECO:0000313" key="2">
    <source>
        <dbReference type="EMBL" id="GGJ75847.1"/>
    </source>
</evidence>
<proteinExistence type="predicted"/>
<evidence type="ECO:0000256" key="1">
    <source>
        <dbReference type="SAM" id="MobiDB-lite"/>
    </source>
</evidence>